<reference evidence="2 3" key="1">
    <citation type="submission" date="2023-09" db="EMBL/GenBank/DDBJ databases">
        <authorList>
            <person name="Rey-Velasco X."/>
        </authorList>
    </citation>
    <scope>NUCLEOTIDE SEQUENCE [LARGE SCALE GENOMIC DNA]</scope>
    <source>
        <strain evidence="2 3">P050</strain>
    </source>
</reference>
<protein>
    <recommendedName>
        <fullName evidence="4">DUF4369 domain-containing protein</fullName>
    </recommendedName>
</protein>
<feature type="signal peptide" evidence="1">
    <location>
        <begin position="1"/>
        <end position="19"/>
    </location>
</feature>
<organism evidence="2 3">
    <name type="scientific">Urechidicola vernalis</name>
    <dbReference type="NCBI Taxonomy" id="3075600"/>
    <lineage>
        <taxon>Bacteria</taxon>
        <taxon>Pseudomonadati</taxon>
        <taxon>Bacteroidota</taxon>
        <taxon>Flavobacteriia</taxon>
        <taxon>Flavobacteriales</taxon>
        <taxon>Flavobacteriaceae</taxon>
        <taxon>Urechidicola</taxon>
    </lineage>
</organism>
<keyword evidence="1" id="KW-0732">Signal</keyword>
<dbReference type="SUPFAM" id="SSF49464">
    <property type="entry name" value="Carboxypeptidase regulatory domain-like"/>
    <property type="match status" value="1"/>
</dbReference>
<keyword evidence="3" id="KW-1185">Reference proteome</keyword>
<evidence type="ECO:0000256" key="1">
    <source>
        <dbReference type="SAM" id="SignalP"/>
    </source>
</evidence>
<dbReference type="Proteomes" id="UP001252186">
    <property type="component" value="Unassembled WGS sequence"/>
</dbReference>
<evidence type="ECO:0008006" key="4">
    <source>
        <dbReference type="Google" id="ProtNLM"/>
    </source>
</evidence>
<dbReference type="RefSeq" id="WP_311591996.1">
    <property type="nucleotide sequence ID" value="NZ_JAVRHV010000001.1"/>
</dbReference>
<name>A0ABU2Y4G0_9FLAO</name>
<feature type="chain" id="PRO_5047258469" description="DUF4369 domain-containing protein" evidence="1">
    <location>
        <begin position="20"/>
        <end position="258"/>
    </location>
</feature>
<gene>
    <name evidence="2" type="ORF">RM519_02770</name>
</gene>
<evidence type="ECO:0000313" key="2">
    <source>
        <dbReference type="EMBL" id="MDT0552160.1"/>
    </source>
</evidence>
<dbReference type="EMBL" id="JAVRHV010000001">
    <property type="protein sequence ID" value="MDT0552160.1"/>
    <property type="molecule type" value="Genomic_DNA"/>
</dbReference>
<sequence length="258" mass="29594">MTKQLTTLLLLFCVTINYAQERIPKQGKVLHFKLPINGAHVLNLTTREGTSTLADGSFTISLRLNDTIQVSHLNYHTKRFVFSERHRSMEIWSVFLDELTNELDTVEIKSHDLTGMISTDSKTVGRVLNKDSIAQMYRDLAYQKSNKSFGRDLEKPPLVIVDPTGGPSVGGAVGVPFRFKDLELRRNLKSKTDFPTKLISELSLVYFTKTLKIPEDKVHHFITYCQFKNIKALYDRNDIIKLIEILEQESTEYLKIKD</sequence>
<comment type="caution">
    <text evidence="2">The sequence shown here is derived from an EMBL/GenBank/DDBJ whole genome shotgun (WGS) entry which is preliminary data.</text>
</comment>
<accession>A0ABU2Y4G0</accession>
<evidence type="ECO:0000313" key="3">
    <source>
        <dbReference type="Proteomes" id="UP001252186"/>
    </source>
</evidence>
<dbReference type="InterPro" id="IPR008969">
    <property type="entry name" value="CarboxyPept-like_regulatory"/>
</dbReference>
<proteinExistence type="predicted"/>